<organism evidence="3">
    <name type="scientific">uncultured Sulfurovum sp</name>
    <dbReference type="NCBI Taxonomy" id="269237"/>
    <lineage>
        <taxon>Bacteria</taxon>
        <taxon>Pseudomonadati</taxon>
        <taxon>Campylobacterota</taxon>
        <taxon>Epsilonproteobacteria</taxon>
        <taxon>Campylobacterales</taxon>
        <taxon>Sulfurovaceae</taxon>
        <taxon>Sulfurovum</taxon>
        <taxon>environmental samples</taxon>
    </lineage>
</organism>
<gene>
    <name evidence="3" type="ORF">HELGO_WM1892</name>
</gene>
<feature type="transmembrane region" description="Helical" evidence="1">
    <location>
        <begin position="54"/>
        <end position="76"/>
    </location>
</feature>
<reference evidence="3" key="1">
    <citation type="submission" date="2020-01" db="EMBL/GenBank/DDBJ databases">
        <authorList>
            <person name="Meier V. D."/>
            <person name="Meier V D."/>
        </authorList>
    </citation>
    <scope>NUCLEOTIDE SEQUENCE</scope>
    <source>
        <strain evidence="3">HLG_WM_MAG_01</strain>
    </source>
</reference>
<evidence type="ECO:0000313" key="3">
    <source>
        <dbReference type="EMBL" id="CAA6828204.1"/>
    </source>
</evidence>
<feature type="transmembrane region" description="Helical" evidence="1">
    <location>
        <begin position="6"/>
        <end position="33"/>
    </location>
</feature>
<feature type="domain" description="DUF6868" evidence="2">
    <location>
        <begin position="6"/>
        <end position="79"/>
    </location>
</feature>
<protein>
    <recommendedName>
        <fullName evidence="2">DUF6868 domain-containing protein</fullName>
    </recommendedName>
</protein>
<evidence type="ECO:0000259" key="2">
    <source>
        <dbReference type="Pfam" id="PF21742"/>
    </source>
</evidence>
<keyword evidence="1" id="KW-0812">Transmembrane</keyword>
<evidence type="ECO:0000256" key="1">
    <source>
        <dbReference type="SAM" id="Phobius"/>
    </source>
</evidence>
<keyword evidence="1" id="KW-1133">Transmembrane helix</keyword>
<proteinExistence type="predicted"/>
<dbReference type="Pfam" id="PF21742">
    <property type="entry name" value="DUF6868"/>
    <property type="match status" value="1"/>
</dbReference>
<accession>A0A6S6UEZ1</accession>
<dbReference type="EMBL" id="CACVAS010000170">
    <property type="protein sequence ID" value="CAA6828204.1"/>
    <property type="molecule type" value="Genomic_DNA"/>
</dbReference>
<name>A0A6S6UEZ1_9BACT</name>
<sequence length="81" mass="9525">MESLLVLESFFGWCAVINVGLLLLTLFIIVVFRDAISHLHAQIFKIPKEEVVRAYYHYIALYKIIVIVFNVVPYFVLKYFI</sequence>
<dbReference type="InterPro" id="IPR049220">
    <property type="entry name" value="DUF6868"/>
</dbReference>
<dbReference type="AlphaFoldDB" id="A0A6S6UEZ1"/>
<keyword evidence="1" id="KW-0472">Membrane</keyword>